<feature type="coiled-coil region" evidence="1">
    <location>
        <begin position="110"/>
        <end position="137"/>
    </location>
</feature>
<evidence type="ECO:0000313" key="4">
    <source>
        <dbReference type="Proteomes" id="UP001321473"/>
    </source>
</evidence>
<comment type="caution">
    <text evidence="3">The sequence shown here is derived from an EMBL/GenBank/DDBJ whole genome shotgun (WGS) entry which is preliminary data.</text>
</comment>
<organism evidence="3 4">
    <name type="scientific">Amblyomma americanum</name>
    <name type="common">Lone star tick</name>
    <dbReference type="NCBI Taxonomy" id="6943"/>
    <lineage>
        <taxon>Eukaryota</taxon>
        <taxon>Metazoa</taxon>
        <taxon>Ecdysozoa</taxon>
        <taxon>Arthropoda</taxon>
        <taxon>Chelicerata</taxon>
        <taxon>Arachnida</taxon>
        <taxon>Acari</taxon>
        <taxon>Parasitiformes</taxon>
        <taxon>Ixodida</taxon>
        <taxon>Ixodoidea</taxon>
        <taxon>Ixodidae</taxon>
        <taxon>Amblyomminae</taxon>
        <taxon>Amblyomma</taxon>
    </lineage>
</organism>
<feature type="compositionally biased region" description="Basic and acidic residues" evidence="2">
    <location>
        <begin position="80"/>
        <end position="91"/>
    </location>
</feature>
<keyword evidence="1" id="KW-0175">Coiled coil</keyword>
<dbReference type="AlphaFoldDB" id="A0AAQ4DQY7"/>
<evidence type="ECO:0000313" key="3">
    <source>
        <dbReference type="EMBL" id="KAK8764877.1"/>
    </source>
</evidence>
<sequence length="162" mass="18417">MVRRHTRYQGQSERQRLDRRQSLNHERELNDALKKENAALRATINNLTKESANIRNAVCTVEQQRSSQSGHSKAEVTTTDTDKKPSPKKRAVELRNAKNNVSSCRVGSTNTNVEAKLNSLENMIQSMKEVTEAFQTENVNRLNNLERSVQLILSYPTLAPLQ</sequence>
<evidence type="ECO:0000256" key="2">
    <source>
        <dbReference type="SAM" id="MobiDB-lite"/>
    </source>
</evidence>
<feature type="region of interest" description="Disordered" evidence="2">
    <location>
        <begin position="1"/>
        <end position="23"/>
    </location>
</feature>
<keyword evidence="4" id="KW-1185">Reference proteome</keyword>
<feature type="coiled-coil region" evidence="1">
    <location>
        <begin position="23"/>
        <end position="57"/>
    </location>
</feature>
<feature type="region of interest" description="Disordered" evidence="2">
    <location>
        <begin position="60"/>
        <end position="91"/>
    </location>
</feature>
<dbReference type="EMBL" id="JARKHS020027984">
    <property type="protein sequence ID" value="KAK8764877.1"/>
    <property type="molecule type" value="Genomic_DNA"/>
</dbReference>
<evidence type="ECO:0000256" key="1">
    <source>
        <dbReference type="SAM" id="Coils"/>
    </source>
</evidence>
<dbReference type="Proteomes" id="UP001321473">
    <property type="component" value="Unassembled WGS sequence"/>
</dbReference>
<gene>
    <name evidence="3" type="ORF">V5799_032514</name>
</gene>
<protein>
    <submittedName>
        <fullName evidence="3">Uncharacterized protein</fullName>
    </submittedName>
</protein>
<proteinExistence type="predicted"/>
<feature type="compositionally biased region" description="Basic and acidic residues" evidence="2">
    <location>
        <begin position="13"/>
        <end position="23"/>
    </location>
</feature>
<name>A0AAQ4DQY7_AMBAM</name>
<feature type="compositionally biased region" description="Polar residues" evidence="2">
    <location>
        <begin position="61"/>
        <end position="71"/>
    </location>
</feature>
<accession>A0AAQ4DQY7</accession>
<reference evidence="3 4" key="1">
    <citation type="journal article" date="2023" name="Arcadia Sci">
        <title>De novo assembly of a long-read Amblyomma americanum tick genome.</title>
        <authorList>
            <person name="Chou S."/>
            <person name="Poskanzer K.E."/>
            <person name="Rollins M."/>
            <person name="Thuy-Boun P.S."/>
        </authorList>
    </citation>
    <scope>NUCLEOTIDE SEQUENCE [LARGE SCALE GENOMIC DNA]</scope>
    <source>
        <strain evidence="3">F_SG_1</strain>
        <tissue evidence="3">Salivary glands</tissue>
    </source>
</reference>